<dbReference type="Proteomes" id="UP001232992">
    <property type="component" value="Unassembled WGS sequence"/>
</dbReference>
<gene>
    <name evidence="1" type="ORF">PMH09_05155</name>
</gene>
<keyword evidence="2" id="KW-1185">Reference proteome</keyword>
<dbReference type="InterPro" id="IPR010903">
    <property type="entry name" value="DUF1517"/>
</dbReference>
<comment type="caution">
    <text evidence="1">The sequence shown here is derived from an EMBL/GenBank/DDBJ whole genome shotgun (WGS) entry which is preliminary data.</text>
</comment>
<sequence>MARTRFVVCRLMLHLAGDEIVPLLGILNQNAQQAIEAEGDLSVMGEGLVEISESLLQYQPYWRSAANEGDAMHNEGEAGDYVQELFTDSADRYLSQPDLGETFEEDDLLSIPITANLVVMITVAFEGKCAELETDLSSLSAMSMGLKALINLHYQERLRAIQVHFSPARLGDRLTEDQLLLNFSELLPL</sequence>
<proteinExistence type="predicted"/>
<evidence type="ECO:0000313" key="1">
    <source>
        <dbReference type="EMBL" id="MDJ1182576.1"/>
    </source>
</evidence>
<organism evidence="1 2">
    <name type="scientific">Roseofilum casamattae BLCC-M143</name>
    <dbReference type="NCBI Taxonomy" id="3022442"/>
    <lineage>
        <taxon>Bacteria</taxon>
        <taxon>Bacillati</taxon>
        <taxon>Cyanobacteriota</taxon>
        <taxon>Cyanophyceae</taxon>
        <taxon>Desertifilales</taxon>
        <taxon>Desertifilaceae</taxon>
        <taxon>Roseofilum</taxon>
        <taxon>Roseofilum casamattae</taxon>
    </lineage>
</organism>
<dbReference type="Pfam" id="PF07466">
    <property type="entry name" value="DUF1517"/>
    <property type="match status" value="1"/>
</dbReference>
<reference evidence="1 2" key="1">
    <citation type="submission" date="2023-01" db="EMBL/GenBank/DDBJ databases">
        <title>Novel diversity within Roseofilum (Cyanobacteria; Desertifilaceae) from marine benthic mats with descriptions of four novel species.</title>
        <authorList>
            <person name="Wang Y."/>
            <person name="Berthold D.E."/>
            <person name="Hu J."/>
            <person name="Lefler F.W."/>
            <person name="Laughinghouse H.D. IV."/>
        </authorList>
    </citation>
    <scope>NUCLEOTIDE SEQUENCE [LARGE SCALE GENOMIC DNA]</scope>
    <source>
        <strain evidence="1 2">BLCC-M143</strain>
    </source>
</reference>
<name>A0ABT7BTS0_9CYAN</name>
<protein>
    <submittedName>
        <fullName evidence="1">DUF1517 domain-containing protein</fullName>
    </submittedName>
</protein>
<dbReference type="EMBL" id="JAQOSQ010000003">
    <property type="protein sequence ID" value="MDJ1182576.1"/>
    <property type="molecule type" value="Genomic_DNA"/>
</dbReference>
<evidence type="ECO:0000313" key="2">
    <source>
        <dbReference type="Proteomes" id="UP001232992"/>
    </source>
</evidence>
<dbReference type="RefSeq" id="WP_283757228.1">
    <property type="nucleotide sequence ID" value="NZ_JAQOSQ010000003.1"/>
</dbReference>
<accession>A0ABT7BTS0</accession>